<protein>
    <submittedName>
        <fullName evidence="1">Uncharacterized protein</fullName>
    </submittedName>
</protein>
<organism evidence="1 2">
    <name type="scientific">Jimgerdemannia flammicorona</name>
    <dbReference type="NCBI Taxonomy" id="994334"/>
    <lineage>
        <taxon>Eukaryota</taxon>
        <taxon>Fungi</taxon>
        <taxon>Fungi incertae sedis</taxon>
        <taxon>Mucoromycota</taxon>
        <taxon>Mucoromycotina</taxon>
        <taxon>Endogonomycetes</taxon>
        <taxon>Endogonales</taxon>
        <taxon>Endogonaceae</taxon>
        <taxon>Jimgerdemannia</taxon>
    </lineage>
</organism>
<evidence type="ECO:0000313" key="2">
    <source>
        <dbReference type="Proteomes" id="UP000274822"/>
    </source>
</evidence>
<keyword evidence="2" id="KW-1185">Reference proteome</keyword>
<sequence>MADSGKLRRIKKEIDAVQKDSEANIDLWMVSEQDLSTSSSAVANLSVLFHSAIRLRSKRPYER</sequence>
<comment type="caution">
    <text evidence="1">The sequence shown here is derived from an EMBL/GenBank/DDBJ whole genome shotgun (WGS) entry which is preliminary data.</text>
</comment>
<evidence type="ECO:0000313" key="1">
    <source>
        <dbReference type="EMBL" id="RUS26283.1"/>
    </source>
</evidence>
<proteinExistence type="predicted"/>
<dbReference type="EMBL" id="RBNJ01010838">
    <property type="protein sequence ID" value="RUS26283.1"/>
    <property type="molecule type" value="Genomic_DNA"/>
</dbReference>
<gene>
    <name evidence="1" type="ORF">BC938DRAFT_470979</name>
</gene>
<dbReference type="AlphaFoldDB" id="A0A433Q927"/>
<accession>A0A433Q927</accession>
<reference evidence="1 2" key="1">
    <citation type="journal article" date="2018" name="New Phytol.">
        <title>Phylogenomics of Endogonaceae and evolution of mycorrhizas within Mucoromycota.</title>
        <authorList>
            <person name="Chang Y."/>
            <person name="Desiro A."/>
            <person name="Na H."/>
            <person name="Sandor L."/>
            <person name="Lipzen A."/>
            <person name="Clum A."/>
            <person name="Barry K."/>
            <person name="Grigoriev I.V."/>
            <person name="Martin F.M."/>
            <person name="Stajich J.E."/>
            <person name="Smith M.E."/>
            <person name="Bonito G."/>
            <person name="Spatafora J.W."/>
        </authorList>
    </citation>
    <scope>NUCLEOTIDE SEQUENCE [LARGE SCALE GENOMIC DNA]</scope>
    <source>
        <strain evidence="1 2">AD002</strain>
    </source>
</reference>
<dbReference type="Proteomes" id="UP000274822">
    <property type="component" value="Unassembled WGS sequence"/>
</dbReference>
<name>A0A433Q927_9FUNG</name>